<dbReference type="Proteomes" id="UP000563151">
    <property type="component" value="Unassembled WGS sequence"/>
</dbReference>
<organism evidence="3 4">
    <name type="scientific">Clostridium tetanomorphum</name>
    <dbReference type="NCBI Taxonomy" id="1553"/>
    <lineage>
        <taxon>Bacteria</taxon>
        <taxon>Bacillati</taxon>
        <taxon>Bacillota</taxon>
        <taxon>Clostridia</taxon>
        <taxon>Eubacteriales</taxon>
        <taxon>Clostridiaceae</taxon>
        <taxon>Clostridium</taxon>
    </lineage>
</organism>
<dbReference type="SUPFAM" id="SSF142433">
    <property type="entry name" value="CinA-like"/>
    <property type="match status" value="1"/>
</dbReference>
<sequence>MTGEIIAVGTELLLGDILNTNAQYLSKKLADLGIYLYHQSVIGDNNERVKQGLETAFKRSDLVITTGGLGPTKDDLTKEVAGEYFHKKMVLHKESLKMIEEYFERQKRQISENNKKQAYFPEGAIILQNNYGTAPGCIINENNKILILLPGPPKENIPMFENYVVPYLQKFSKNTFVSKTLKICGLGESSVVTKINHIIDNQSNPTVAPYAKENEVTLRITAKAESKEKCESLIQPVENEIKSILKENIYGYDKDTLESIVGNILINNKLTISIAESCTGGLLCGRLVNYPGISQCLIEGIVTYSNDSKMRRIEVKKETLENFGAVSEETAIEMATGVAKAADSDIGISTTGIAGPDGGSVEKPVGLVYIGLYIKGKTFFKELNLTGDRQSIRSRTVTIALDFLRRKLISEH</sequence>
<dbReference type="PANTHER" id="PTHR13939">
    <property type="entry name" value="NICOTINAMIDE-NUCLEOTIDE AMIDOHYDROLASE PNCC"/>
    <property type="match status" value="1"/>
</dbReference>
<dbReference type="CDD" id="cd00885">
    <property type="entry name" value="cinA"/>
    <property type="match status" value="1"/>
</dbReference>
<reference evidence="3 4" key="1">
    <citation type="submission" date="2020-04" db="EMBL/GenBank/DDBJ databases">
        <title>Genomic insights into acetone-butanol-ethanol (ABE) fermentation by sequencing solventogenic clostridia strains.</title>
        <authorList>
            <person name="Brown S."/>
        </authorList>
    </citation>
    <scope>NUCLEOTIDE SEQUENCE [LARGE SCALE GENOMIC DNA]</scope>
    <source>
        <strain evidence="3 4">DJ011</strain>
    </source>
</reference>
<dbReference type="InterPro" id="IPR008136">
    <property type="entry name" value="CinA_C"/>
</dbReference>
<comment type="similarity">
    <text evidence="1">Belongs to the CinA family.</text>
</comment>
<evidence type="ECO:0000313" key="4">
    <source>
        <dbReference type="Proteomes" id="UP000563151"/>
    </source>
</evidence>
<dbReference type="PANTHER" id="PTHR13939:SF0">
    <property type="entry name" value="NMN AMIDOHYDROLASE-LIKE PROTEIN YFAY"/>
    <property type="match status" value="1"/>
</dbReference>
<dbReference type="PIRSF" id="PIRSF006728">
    <property type="entry name" value="CinA"/>
    <property type="match status" value="1"/>
</dbReference>
<dbReference type="InterPro" id="IPR036653">
    <property type="entry name" value="CinA-like_C"/>
</dbReference>
<dbReference type="NCBIfam" id="TIGR00199">
    <property type="entry name" value="PncC_domain"/>
    <property type="match status" value="1"/>
</dbReference>
<dbReference type="AlphaFoldDB" id="A0A923ECP1"/>
<evidence type="ECO:0000256" key="1">
    <source>
        <dbReference type="HAMAP-Rule" id="MF_00226"/>
    </source>
</evidence>
<dbReference type="Pfam" id="PF00994">
    <property type="entry name" value="MoCF_biosynth"/>
    <property type="match status" value="1"/>
</dbReference>
<evidence type="ECO:0000313" key="3">
    <source>
        <dbReference type="EMBL" id="MBC2399426.1"/>
    </source>
</evidence>
<dbReference type="InterPro" id="IPR008135">
    <property type="entry name" value="Competence-induced_CinA"/>
</dbReference>
<keyword evidence="4" id="KW-1185">Reference proteome</keyword>
<gene>
    <name evidence="1" type="primary">cinA</name>
    <name evidence="3" type="ORF">HGG79_16855</name>
</gene>
<dbReference type="NCBIfam" id="NF001813">
    <property type="entry name" value="PRK00549.1"/>
    <property type="match status" value="1"/>
</dbReference>
<dbReference type="InterPro" id="IPR050101">
    <property type="entry name" value="CinA"/>
</dbReference>
<dbReference type="RefSeq" id="WP_035150891.1">
    <property type="nucleotide sequence ID" value="NZ_JAAZWO010000028.1"/>
</dbReference>
<dbReference type="InterPro" id="IPR001453">
    <property type="entry name" value="MoaB/Mog_dom"/>
</dbReference>
<dbReference type="InterPro" id="IPR041424">
    <property type="entry name" value="CinA_KH"/>
</dbReference>
<protein>
    <recommendedName>
        <fullName evidence="1">Putative competence-damage inducible protein</fullName>
    </recommendedName>
</protein>
<dbReference type="SMART" id="SM00852">
    <property type="entry name" value="MoCF_biosynth"/>
    <property type="match status" value="1"/>
</dbReference>
<feature type="domain" description="MoaB/Mog" evidence="2">
    <location>
        <begin position="4"/>
        <end position="170"/>
    </location>
</feature>
<evidence type="ECO:0000259" key="2">
    <source>
        <dbReference type="SMART" id="SM00852"/>
    </source>
</evidence>
<comment type="caution">
    <text evidence="3">The sequence shown here is derived from an EMBL/GenBank/DDBJ whole genome shotgun (WGS) entry which is preliminary data.</text>
</comment>
<dbReference type="Pfam" id="PF18146">
    <property type="entry name" value="CinA_KH"/>
    <property type="match status" value="1"/>
</dbReference>
<dbReference type="InterPro" id="IPR036425">
    <property type="entry name" value="MoaB/Mog-like_dom_sf"/>
</dbReference>
<accession>A0A923ECP1</accession>
<proteinExistence type="inferred from homology"/>
<dbReference type="Gene3D" id="3.40.980.10">
    <property type="entry name" value="MoaB/Mog-like domain"/>
    <property type="match status" value="1"/>
</dbReference>
<dbReference type="Gene3D" id="3.90.950.20">
    <property type="entry name" value="CinA-like"/>
    <property type="match status" value="1"/>
</dbReference>
<dbReference type="SUPFAM" id="SSF53218">
    <property type="entry name" value="Molybdenum cofactor biosynthesis proteins"/>
    <property type="match status" value="1"/>
</dbReference>
<dbReference type="Gene3D" id="3.30.70.2860">
    <property type="match status" value="1"/>
</dbReference>
<dbReference type="NCBIfam" id="TIGR00200">
    <property type="entry name" value="cinA_nterm"/>
    <property type="match status" value="1"/>
</dbReference>
<dbReference type="EMBL" id="JAAZWO010000028">
    <property type="protein sequence ID" value="MBC2399426.1"/>
    <property type="molecule type" value="Genomic_DNA"/>
</dbReference>
<dbReference type="Pfam" id="PF02464">
    <property type="entry name" value="CinA"/>
    <property type="match status" value="1"/>
</dbReference>
<name>A0A923ECP1_CLOTT</name>
<dbReference type="HAMAP" id="MF_00226_B">
    <property type="entry name" value="CinA_B"/>
    <property type="match status" value="1"/>
</dbReference>
<dbReference type="NCBIfam" id="TIGR00177">
    <property type="entry name" value="molyb_syn"/>
    <property type="match status" value="1"/>
</dbReference>